<dbReference type="GO" id="GO:0005524">
    <property type="term" value="F:ATP binding"/>
    <property type="evidence" value="ECO:0007669"/>
    <property type="project" value="UniProtKB-KW"/>
</dbReference>
<dbReference type="SUPFAM" id="SSF56112">
    <property type="entry name" value="Protein kinase-like (PK-like)"/>
    <property type="match status" value="1"/>
</dbReference>
<dbReference type="PROSITE" id="PS50011">
    <property type="entry name" value="PROTEIN_KINASE_DOM"/>
    <property type="match status" value="1"/>
</dbReference>
<proteinExistence type="predicted"/>
<dbReference type="STRING" id="100816.A0A175W975"/>
<comment type="caution">
    <text evidence="7">The sequence shown here is derived from an EMBL/GenBank/DDBJ whole genome shotgun (WGS) entry which is preliminary data.</text>
</comment>
<evidence type="ECO:0000256" key="2">
    <source>
        <dbReference type="ARBA" id="ARBA00022741"/>
    </source>
</evidence>
<evidence type="ECO:0000313" key="8">
    <source>
        <dbReference type="Proteomes" id="UP000078237"/>
    </source>
</evidence>
<evidence type="ECO:0000313" key="7">
    <source>
        <dbReference type="EMBL" id="KXX80135.1"/>
    </source>
</evidence>
<dbReference type="Gene3D" id="1.10.510.10">
    <property type="entry name" value="Transferase(Phosphotransferase) domain 1"/>
    <property type="match status" value="1"/>
</dbReference>
<protein>
    <submittedName>
        <fullName evidence="7">Ribosomal protein S6 kinase alpha-5</fullName>
    </submittedName>
</protein>
<sequence length="612" mass="68794">MELNSTSIHDAAHPTAAFSQNRPQPKLPLAATAVGTSWAESQLNPKNRIDSLDPPLNPLWRIDGCAGLGTQYYAVPLFLGHVVPMRFDVFIPEEAGASPLLRHLLDLDTAFHTRDATRLRRLGISRHILRTLQAWTLGTGGVDDTSVASMYKNLPFGSRIVFENLDANVRNIKVTIAPTHYVEKQLLGLAKLDGSLGLPPETLPEAIDISRLSIVQQLHDSVCVVHKRTNEADDAADQRSKHAASRLWILKALTSNTKYLYTELRNLLQMEPHPHVISRPEYLVTKYCRFGGKTAVVGFLLPYHAKGSLRDTLPLLRMQNRLTLEMQMRWATQLASGMLHVRERGRIFYPDLRLDNIVVSAAGDVVMVDFEQRGVWCEFAAPEVNALEYARILASDESIDGDSDHEGVPAIPRATREHFAAILSRLLPDWEALQASEEYAPLPHGYANYNIPWLCMDETEQEAAEVYMLGRVLWCIFEGQSAPQRAAVWQSYPREPDIEFPQFVRTPTALRDLIDRCTRGRRQGLSSLVIRRGSKLVLLGREGGGSPDEVVAAAREWWRNEVAAAERFLEMREEERSRGTWNGNHFGRPRLREVLGELEQFCEGMGTPAGKH</sequence>
<evidence type="ECO:0000256" key="3">
    <source>
        <dbReference type="ARBA" id="ARBA00022777"/>
    </source>
</evidence>
<name>A0A175W975_9PEZI</name>
<dbReference type="GO" id="GO:0004674">
    <property type="term" value="F:protein serine/threonine kinase activity"/>
    <property type="evidence" value="ECO:0007669"/>
    <property type="project" value="TreeGrafter"/>
</dbReference>
<dbReference type="AlphaFoldDB" id="A0A175W975"/>
<reference evidence="7 8" key="1">
    <citation type="journal article" date="2016" name="Genome Announc.">
        <title>Genome Sequence of Madurella mycetomatis mm55, Isolated from a Human Mycetoma Case in Sudan.</title>
        <authorList>
            <person name="Smit S."/>
            <person name="Derks M.F."/>
            <person name="Bervoets S."/>
            <person name="Fahal A."/>
            <person name="van Leeuwen W."/>
            <person name="van Belkum A."/>
            <person name="van de Sande W.W."/>
        </authorList>
    </citation>
    <scope>NUCLEOTIDE SEQUENCE [LARGE SCALE GENOMIC DNA]</scope>
    <source>
        <strain evidence="8">mm55</strain>
    </source>
</reference>
<evidence type="ECO:0000256" key="4">
    <source>
        <dbReference type="ARBA" id="ARBA00022840"/>
    </source>
</evidence>
<evidence type="ECO:0000256" key="5">
    <source>
        <dbReference type="SAM" id="MobiDB-lite"/>
    </source>
</evidence>
<feature type="domain" description="Protein kinase" evidence="6">
    <location>
        <begin position="201"/>
        <end position="602"/>
    </location>
</feature>
<dbReference type="InterPro" id="IPR000719">
    <property type="entry name" value="Prot_kinase_dom"/>
</dbReference>
<keyword evidence="3 7" id="KW-0418">Kinase</keyword>
<evidence type="ECO:0000259" key="6">
    <source>
        <dbReference type="PROSITE" id="PS50011"/>
    </source>
</evidence>
<dbReference type="VEuPathDB" id="FungiDB:MMYC01_204323"/>
<dbReference type="InterPro" id="IPR051681">
    <property type="entry name" value="Ser/Thr_Kinases-Pseudokinases"/>
</dbReference>
<keyword evidence="8" id="KW-1185">Reference proteome</keyword>
<accession>A0A175W975</accession>
<dbReference type="InterPro" id="IPR011009">
    <property type="entry name" value="Kinase-like_dom_sf"/>
</dbReference>
<evidence type="ECO:0000256" key="1">
    <source>
        <dbReference type="ARBA" id="ARBA00022679"/>
    </source>
</evidence>
<dbReference type="OrthoDB" id="4062651at2759"/>
<keyword evidence="2" id="KW-0547">Nucleotide-binding</keyword>
<gene>
    <name evidence="7" type="ORF">MMYC01_204323</name>
</gene>
<dbReference type="PANTHER" id="PTHR44329">
    <property type="entry name" value="SERINE/THREONINE-PROTEIN KINASE TNNI3K-RELATED"/>
    <property type="match status" value="1"/>
</dbReference>
<dbReference type="EMBL" id="LCTW02000068">
    <property type="protein sequence ID" value="KXX80135.1"/>
    <property type="molecule type" value="Genomic_DNA"/>
</dbReference>
<dbReference type="PANTHER" id="PTHR44329:SF288">
    <property type="entry name" value="MITOGEN-ACTIVATED PROTEIN KINASE KINASE KINASE 20"/>
    <property type="match status" value="1"/>
</dbReference>
<dbReference type="Proteomes" id="UP000078237">
    <property type="component" value="Unassembled WGS sequence"/>
</dbReference>
<organism evidence="7 8">
    <name type="scientific">Madurella mycetomatis</name>
    <dbReference type="NCBI Taxonomy" id="100816"/>
    <lineage>
        <taxon>Eukaryota</taxon>
        <taxon>Fungi</taxon>
        <taxon>Dikarya</taxon>
        <taxon>Ascomycota</taxon>
        <taxon>Pezizomycotina</taxon>
        <taxon>Sordariomycetes</taxon>
        <taxon>Sordariomycetidae</taxon>
        <taxon>Sordariales</taxon>
        <taxon>Sordariales incertae sedis</taxon>
        <taxon>Madurella</taxon>
    </lineage>
</organism>
<feature type="region of interest" description="Disordered" evidence="5">
    <location>
        <begin position="1"/>
        <end position="24"/>
    </location>
</feature>
<keyword evidence="4" id="KW-0067">ATP-binding</keyword>
<keyword evidence="1" id="KW-0808">Transferase</keyword>